<keyword evidence="1" id="KW-0812">Transmembrane</keyword>
<evidence type="ECO:0000313" key="2">
    <source>
        <dbReference type="EMBL" id="KAF2823448.1"/>
    </source>
</evidence>
<name>A0A6A6ZRN0_9PLEO</name>
<evidence type="ECO:0000313" key="3">
    <source>
        <dbReference type="Proteomes" id="UP000799424"/>
    </source>
</evidence>
<evidence type="ECO:0000256" key="1">
    <source>
        <dbReference type="SAM" id="Phobius"/>
    </source>
</evidence>
<dbReference type="Proteomes" id="UP000799424">
    <property type="component" value="Unassembled WGS sequence"/>
</dbReference>
<sequence length="125" mass="14330">MAPWTPPSTFDNIAAPSYVPSRQPGAHFNGSDIGLVLFVCFFTYIFILVCAVFWPRHYPALQDNRVVDLETQVDVCQLPKYEEVEAAPPMYDEVVEEPFLDVFVVDDDEDEDDDEDYDPEAFGKW</sequence>
<reference evidence="2" key="1">
    <citation type="journal article" date="2020" name="Stud. Mycol.">
        <title>101 Dothideomycetes genomes: a test case for predicting lifestyles and emergence of pathogens.</title>
        <authorList>
            <person name="Haridas S."/>
            <person name="Albert R."/>
            <person name="Binder M."/>
            <person name="Bloem J."/>
            <person name="Labutti K."/>
            <person name="Salamov A."/>
            <person name="Andreopoulos B."/>
            <person name="Baker S."/>
            <person name="Barry K."/>
            <person name="Bills G."/>
            <person name="Bluhm B."/>
            <person name="Cannon C."/>
            <person name="Castanera R."/>
            <person name="Culley D."/>
            <person name="Daum C."/>
            <person name="Ezra D."/>
            <person name="Gonzalez J."/>
            <person name="Henrissat B."/>
            <person name="Kuo A."/>
            <person name="Liang C."/>
            <person name="Lipzen A."/>
            <person name="Lutzoni F."/>
            <person name="Magnuson J."/>
            <person name="Mondo S."/>
            <person name="Nolan M."/>
            <person name="Ohm R."/>
            <person name="Pangilinan J."/>
            <person name="Park H.-J."/>
            <person name="Ramirez L."/>
            <person name="Alfaro M."/>
            <person name="Sun H."/>
            <person name="Tritt A."/>
            <person name="Yoshinaga Y."/>
            <person name="Zwiers L.-H."/>
            <person name="Turgeon B."/>
            <person name="Goodwin S."/>
            <person name="Spatafora J."/>
            <person name="Crous P."/>
            <person name="Grigoriev I."/>
        </authorList>
    </citation>
    <scope>NUCLEOTIDE SEQUENCE</scope>
    <source>
        <strain evidence="2">CBS 113818</strain>
    </source>
</reference>
<dbReference type="EMBL" id="MU006232">
    <property type="protein sequence ID" value="KAF2823448.1"/>
    <property type="molecule type" value="Genomic_DNA"/>
</dbReference>
<organism evidence="2 3">
    <name type="scientific">Ophiobolus disseminans</name>
    <dbReference type="NCBI Taxonomy" id="1469910"/>
    <lineage>
        <taxon>Eukaryota</taxon>
        <taxon>Fungi</taxon>
        <taxon>Dikarya</taxon>
        <taxon>Ascomycota</taxon>
        <taxon>Pezizomycotina</taxon>
        <taxon>Dothideomycetes</taxon>
        <taxon>Pleosporomycetidae</taxon>
        <taxon>Pleosporales</taxon>
        <taxon>Pleosporineae</taxon>
        <taxon>Phaeosphaeriaceae</taxon>
        <taxon>Ophiobolus</taxon>
    </lineage>
</organism>
<gene>
    <name evidence="2" type="ORF">CC86DRAFT_67688</name>
</gene>
<keyword evidence="1" id="KW-0472">Membrane</keyword>
<keyword evidence="1" id="KW-1133">Transmembrane helix</keyword>
<keyword evidence="3" id="KW-1185">Reference proteome</keyword>
<accession>A0A6A6ZRN0</accession>
<protein>
    <submittedName>
        <fullName evidence="2">Uncharacterized protein</fullName>
    </submittedName>
</protein>
<feature type="transmembrane region" description="Helical" evidence="1">
    <location>
        <begin position="33"/>
        <end position="54"/>
    </location>
</feature>
<proteinExistence type="predicted"/>
<dbReference type="AlphaFoldDB" id="A0A6A6ZRN0"/>